<accession>A0AAX3MA88</accession>
<protein>
    <submittedName>
        <fullName evidence="1">Uncharacterized protein</fullName>
    </submittedName>
</protein>
<evidence type="ECO:0000313" key="1">
    <source>
        <dbReference type="EMBL" id="WDA43585.1"/>
    </source>
</evidence>
<organism evidence="1 2">
    <name type="scientific">Fusobacterium nucleatum</name>
    <dbReference type="NCBI Taxonomy" id="851"/>
    <lineage>
        <taxon>Bacteria</taxon>
        <taxon>Fusobacteriati</taxon>
        <taxon>Fusobacteriota</taxon>
        <taxon>Fusobacteriia</taxon>
        <taxon>Fusobacteriales</taxon>
        <taxon>Fusobacteriaceae</taxon>
        <taxon>Fusobacterium</taxon>
    </lineage>
</organism>
<dbReference type="EMBL" id="CP117525">
    <property type="protein sequence ID" value="WDA43585.1"/>
    <property type="molecule type" value="Genomic_DNA"/>
</dbReference>
<sequence length="239" mass="29758">MIYRISLEDIRKQIEDVLIYDEWKMTKNDEQIKYLTEKRHYRRGKTREEAHEWAKVRYKVLIDKDSKDKVIFYPERDFILIRNWLKFLYYAINLKFEDGSYDYNNEVLSFYFKKLLMREKSDIEDLFDTPENIIGITLEDIRERYQLWMEGKITRTEVEYWSDRRNLCFHPNYDDIEFYPIEKEDLYRKWIETLSMFALGGEGDYFYTDEGLKKRYYELCEDIRKADEKFEQEIEKIYK</sequence>
<name>A0AAX3MA88_FUSNU</name>
<dbReference type="AlphaFoldDB" id="A0AAX3MA88"/>
<gene>
    <name evidence="1" type="ORF">PSR69_07840</name>
</gene>
<dbReference type="Proteomes" id="UP001214996">
    <property type="component" value="Chromosome"/>
</dbReference>
<reference evidence="1" key="1">
    <citation type="submission" date="2023-02" db="EMBL/GenBank/DDBJ databases">
        <title>Pan-genomic study of Fusobacterium nucleatum reveals the distribution of pathogenic genes and functional clusters at subspecies and strain levels.</title>
        <authorList>
            <person name="Feng Q."/>
            <person name="Sun T."/>
        </authorList>
    </citation>
    <scope>NUCLEOTIDE SEQUENCE</scope>
    <source>
        <strain evidence="1">FNV</strain>
    </source>
</reference>
<evidence type="ECO:0000313" key="2">
    <source>
        <dbReference type="Proteomes" id="UP001214996"/>
    </source>
</evidence>
<dbReference type="RefSeq" id="WP_273833136.1">
    <property type="nucleotide sequence ID" value="NZ_CP117525.1"/>
</dbReference>
<proteinExistence type="predicted"/>